<dbReference type="Proteomes" id="UP000002774">
    <property type="component" value="Chromosome"/>
</dbReference>
<sequence length="58" mass="6730">MVVLKSLIAIAGVLLTLYYLTLYYKGKSSIKKVVWIFFSTWLLLVIISVIEFMVYSHN</sequence>
<feature type="transmembrane region" description="Helical" evidence="1">
    <location>
        <begin position="6"/>
        <end position="24"/>
    </location>
</feature>
<evidence type="ECO:0000256" key="1">
    <source>
        <dbReference type="SAM" id="Phobius"/>
    </source>
</evidence>
<keyword evidence="1" id="KW-1133">Transmembrane helix</keyword>
<keyword evidence="3" id="KW-1185">Reference proteome</keyword>
<dbReference type="AlphaFoldDB" id="H1YEW7"/>
<evidence type="ECO:0000313" key="3">
    <source>
        <dbReference type="Proteomes" id="UP000002774"/>
    </source>
</evidence>
<organism evidence="2 3">
    <name type="scientific">Mucilaginibacter paludis DSM 18603</name>
    <dbReference type="NCBI Taxonomy" id="714943"/>
    <lineage>
        <taxon>Bacteria</taxon>
        <taxon>Pseudomonadati</taxon>
        <taxon>Bacteroidota</taxon>
        <taxon>Sphingobacteriia</taxon>
        <taxon>Sphingobacteriales</taxon>
        <taxon>Sphingobacteriaceae</taxon>
        <taxon>Mucilaginibacter</taxon>
    </lineage>
</organism>
<name>H1YEW7_9SPHI</name>
<keyword evidence="1" id="KW-0472">Membrane</keyword>
<evidence type="ECO:0000313" key="2">
    <source>
        <dbReference type="EMBL" id="EHQ24384.1"/>
    </source>
</evidence>
<gene>
    <name evidence="2" type="ORF">Mucpa_0184</name>
</gene>
<accession>H1YEW7</accession>
<proteinExistence type="predicted"/>
<feature type="transmembrane region" description="Helical" evidence="1">
    <location>
        <begin position="33"/>
        <end position="55"/>
    </location>
</feature>
<dbReference type="EMBL" id="CM001403">
    <property type="protein sequence ID" value="EHQ24384.1"/>
    <property type="molecule type" value="Genomic_DNA"/>
</dbReference>
<protein>
    <submittedName>
        <fullName evidence="2">Uncharacterized protein</fullName>
    </submittedName>
</protein>
<keyword evidence="1" id="KW-0812">Transmembrane</keyword>
<reference evidence="2" key="1">
    <citation type="submission" date="2011-09" db="EMBL/GenBank/DDBJ databases">
        <title>The permanent draft genome of Mucilaginibacter paludis DSM 18603.</title>
        <authorList>
            <consortium name="US DOE Joint Genome Institute (JGI-PGF)"/>
            <person name="Lucas S."/>
            <person name="Han J."/>
            <person name="Lapidus A."/>
            <person name="Bruce D."/>
            <person name="Goodwin L."/>
            <person name="Pitluck S."/>
            <person name="Peters L."/>
            <person name="Kyrpides N."/>
            <person name="Mavromatis K."/>
            <person name="Ivanova N."/>
            <person name="Mikhailova N."/>
            <person name="Held B."/>
            <person name="Detter J.C."/>
            <person name="Tapia R."/>
            <person name="Han C."/>
            <person name="Land M."/>
            <person name="Hauser L."/>
            <person name="Markowitz V."/>
            <person name="Cheng J.-F."/>
            <person name="Hugenholtz P."/>
            <person name="Woyke T."/>
            <person name="Wu D."/>
            <person name="Tindall B."/>
            <person name="Brambilla E."/>
            <person name="Klenk H.-P."/>
            <person name="Eisen J.A."/>
        </authorList>
    </citation>
    <scope>NUCLEOTIDE SEQUENCE [LARGE SCALE GENOMIC DNA]</scope>
    <source>
        <strain evidence="2">DSM 18603</strain>
    </source>
</reference>
<dbReference type="HOGENOM" id="CLU_2974506_0_0_10"/>